<dbReference type="SUPFAM" id="SSF47384">
    <property type="entry name" value="Homodimeric domain of signal transducing histidine kinase"/>
    <property type="match status" value="1"/>
</dbReference>
<proteinExistence type="predicted"/>
<dbReference type="EC" id="2.7.13.3" evidence="2"/>
<dbReference type="CDD" id="cd00156">
    <property type="entry name" value="REC"/>
    <property type="match status" value="1"/>
</dbReference>
<feature type="domain" description="PAC" evidence="10">
    <location>
        <begin position="81"/>
        <end position="132"/>
    </location>
</feature>
<evidence type="ECO:0000259" key="8">
    <source>
        <dbReference type="PROSITE" id="PS50110"/>
    </source>
</evidence>
<dbReference type="SMART" id="SM00448">
    <property type="entry name" value="REC"/>
    <property type="match status" value="1"/>
</dbReference>
<organism evidence="11 12">
    <name type="scientific">Povalibacter uvarum</name>
    <dbReference type="NCBI Taxonomy" id="732238"/>
    <lineage>
        <taxon>Bacteria</taxon>
        <taxon>Pseudomonadati</taxon>
        <taxon>Pseudomonadota</taxon>
        <taxon>Gammaproteobacteria</taxon>
        <taxon>Steroidobacterales</taxon>
        <taxon>Steroidobacteraceae</taxon>
        <taxon>Povalibacter</taxon>
    </lineage>
</organism>
<dbReference type="InterPro" id="IPR003594">
    <property type="entry name" value="HATPase_dom"/>
</dbReference>
<dbReference type="PROSITE" id="PS50110">
    <property type="entry name" value="RESPONSE_REGULATORY"/>
    <property type="match status" value="1"/>
</dbReference>
<evidence type="ECO:0000256" key="4">
    <source>
        <dbReference type="ARBA" id="ARBA00022679"/>
    </source>
</evidence>
<dbReference type="Pfam" id="PF00512">
    <property type="entry name" value="HisKA"/>
    <property type="match status" value="1"/>
</dbReference>
<dbReference type="InterPro" id="IPR000700">
    <property type="entry name" value="PAS-assoc_C"/>
</dbReference>
<dbReference type="PROSITE" id="PS50113">
    <property type="entry name" value="PAC"/>
    <property type="match status" value="2"/>
</dbReference>
<accession>A0A841HGV7</accession>
<feature type="domain" description="PAS" evidence="9">
    <location>
        <begin position="7"/>
        <end position="79"/>
    </location>
</feature>
<dbReference type="Proteomes" id="UP000588068">
    <property type="component" value="Unassembled WGS sequence"/>
</dbReference>
<dbReference type="Gene3D" id="3.40.50.2300">
    <property type="match status" value="1"/>
</dbReference>
<dbReference type="InterPro" id="IPR035965">
    <property type="entry name" value="PAS-like_dom_sf"/>
</dbReference>
<dbReference type="RefSeq" id="WP_184329121.1">
    <property type="nucleotide sequence ID" value="NZ_JACHHZ010000001.1"/>
</dbReference>
<evidence type="ECO:0000313" key="11">
    <source>
        <dbReference type="EMBL" id="MBB6091315.1"/>
    </source>
</evidence>
<dbReference type="InterPro" id="IPR001610">
    <property type="entry name" value="PAC"/>
</dbReference>
<dbReference type="InterPro" id="IPR011006">
    <property type="entry name" value="CheY-like_superfamily"/>
</dbReference>
<dbReference type="Gene3D" id="3.30.565.10">
    <property type="entry name" value="Histidine kinase-like ATPase, C-terminal domain"/>
    <property type="match status" value="1"/>
</dbReference>
<dbReference type="SUPFAM" id="SSF55874">
    <property type="entry name" value="ATPase domain of HSP90 chaperone/DNA topoisomerase II/histidine kinase"/>
    <property type="match status" value="1"/>
</dbReference>
<dbReference type="SUPFAM" id="SSF55785">
    <property type="entry name" value="PYP-like sensor domain (PAS domain)"/>
    <property type="match status" value="2"/>
</dbReference>
<dbReference type="Gene3D" id="1.10.287.130">
    <property type="match status" value="1"/>
</dbReference>
<dbReference type="InterPro" id="IPR013655">
    <property type="entry name" value="PAS_fold_3"/>
</dbReference>
<dbReference type="GO" id="GO:0000155">
    <property type="term" value="F:phosphorelay sensor kinase activity"/>
    <property type="evidence" value="ECO:0007669"/>
    <property type="project" value="InterPro"/>
</dbReference>
<dbReference type="InterPro" id="IPR036097">
    <property type="entry name" value="HisK_dim/P_sf"/>
</dbReference>
<evidence type="ECO:0000313" key="12">
    <source>
        <dbReference type="Proteomes" id="UP000588068"/>
    </source>
</evidence>
<dbReference type="PANTHER" id="PTHR43304:SF1">
    <property type="entry name" value="PAC DOMAIN-CONTAINING PROTEIN"/>
    <property type="match status" value="1"/>
</dbReference>
<dbReference type="SMART" id="SM00086">
    <property type="entry name" value="PAC"/>
    <property type="match status" value="2"/>
</dbReference>
<feature type="modified residue" description="4-aspartylphosphate" evidence="6">
    <location>
        <position position="562"/>
    </location>
</feature>
<dbReference type="Pfam" id="PF02518">
    <property type="entry name" value="HATPase_c"/>
    <property type="match status" value="1"/>
</dbReference>
<evidence type="ECO:0000256" key="2">
    <source>
        <dbReference type="ARBA" id="ARBA00012438"/>
    </source>
</evidence>
<feature type="domain" description="PAS" evidence="9">
    <location>
        <begin position="159"/>
        <end position="203"/>
    </location>
</feature>
<comment type="caution">
    <text evidence="11">The sequence shown here is derived from an EMBL/GenBank/DDBJ whole genome shotgun (WGS) entry which is preliminary data.</text>
</comment>
<evidence type="ECO:0000259" key="9">
    <source>
        <dbReference type="PROSITE" id="PS50112"/>
    </source>
</evidence>
<dbReference type="SMART" id="SM00091">
    <property type="entry name" value="PAS"/>
    <property type="match status" value="2"/>
</dbReference>
<keyword evidence="12" id="KW-1185">Reference proteome</keyword>
<comment type="catalytic activity">
    <reaction evidence="1">
        <text>ATP + protein L-histidine = ADP + protein N-phospho-L-histidine.</text>
        <dbReference type="EC" id="2.7.13.3"/>
    </reaction>
</comment>
<dbReference type="Gene3D" id="3.30.450.20">
    <property type="entry name" value="PAS domain"/>
    <property type="match status" value="2"/>
</dbReference>
<dbReference type="Pfam" id="PF08447">
    <property type="entry name" value="PAS_3"/>
    <property type="match status" value="2"/>
</dbReference>
<dbReference type="InterPro" id="IPR036890">
    <property type="entry name" value="HATPase_C_sf"/>
</dbReference>
<keyword evidence="5" id="KW-0418">Kinase</keyword>
<evidence type="ECO:0000256" key="1">
    <source>
        <dbReference type="ARBA" id="ARBA00000085"/>
    </source>
</evidence>
<evidence type="ECO:0000256" key="5">
    <source>
        <dbReference type="ARBA" id="ARBA00022777"/>
    </source>
</evidence>
<evidence type="ECO:0000259" key="7">
    <source>
        <dbReference type="PROSITE" id="PS50109"/>
    </source>
</evidence>
<feature type="domain" description="Histidine kinase" evidence="7">
    <location>
        <begin position="279"/>
        <end position="491"/>
    </location>
</feature>
<name>A0A841HGV7_9GAMM</name>
<dbReference type="Pfam" id="PF00072">
    <property type="entry name" value="Response_reg"/>
    <property type="match status" value="1"/>
</dbReference>
<dbReference type="InterPro" id="IPR003661">
    <property type="entry name" value="HisK_dim/P_dom"/>
</dbReference>
<keyword evidence="4" id="KW-0808">Transferase</keyword>
<dbReference type="PROSITE" id="PS50109">
    <property type="entry name" value="HIS_KIN"/>
    <property type="match status" value="1"/>
</dbReference>
<dbReference type="InterPro" id="IPR005467">
    <property type="entry name" value="His_kinase_dom"/>
</dbReference>
<evidence type="ECO:0000259" key="10">
    <source>
        <dbReference type="PROSITE" id="PS50113"/>
    </source>
</evidence>
<dbReference type="SMART" id="SM00388">
    <property type="entry name" value="HisKA"/>
    <property type="match status" value="1"/>
</dbReference>
<keyword evidence="3 6" id="KW-0597">Phosphoprotein</keyword>
<feature type="domain" description="Response regulatory" evidence="8">
    <location>
        <begin position="511"/>
        <end position="627"/>
    </location>
</feature>
<dbReference type="PANTHER" id="PTHR43304">
    <property type="entry name" value="PHYTOCHROME-LIKE PROTEIN CPH1"/>
    <property type="match status" value="1"/>
</dbReference>
<gene>
    <name evidence="11" type="ORF">HNQ60_000161</name>
</gene>
<dbReference type="SUPFAM" id="SSF52172">
    <property type="entry name" value="CheY-like"/>
    <property type="match status" value="1"/>
</dbReference>
<dbReference type="PRINTS" id="PR00344">
    <property type="entry name" value="BCTRLSENSOR"/>
</dbReference>
<evidence type="ECO:0000256" key="3">
    <source>
        <dbReference type="ARBA" id="ARBA00022553"/>
    </source>
</evidence>
<protein>
    <recommendedName>
        <fullName evidence="2">histidine kinase</fullName>
        <ecNumber evidence="2">2.7.13.3</ecNumber>
    </recommendedName>
</protein>
<dbReference type="InterPro" id="IPR004358">
    <property type="entry name" value="Sig_transdc_His_kin-like_C"/>
</dbReference>
<sequence length="642" mass="70399">MADSADRDRELREALRLAGFGVWRWDTTTNAMEWDARMHALYDLPSGTFGGKPMDAINLMHPEDREGILQQMKQPTELRPAFMEVRVLRADGSVRWLSASSSFVGAAAAGGVFAGVVWDTTERHAMVQSLRANESLLRQAQRLAKLATWTWTADEGTCWSSGMFELYGLQRGPVPTVAEHMALLHPDDRPRVQREYIDALRSNESLARHEFRIIHPDGSVHHLSSMFQMERDEVGKVHSVLGVVQDITLQVMAAQERVELEAQLQQAQRLDALGKLAGGIAHDFNNILLAIGGNAQLALEDCSPDSPLRLNLQEIEKARARASGLVRRILTFARPSAREQQPTAIESVVNEALNLLRAVLPAMIELRPNVQASLPKIMADAGQIHQVVMNLVTNAAQAIGERGGVVHVSVDQVEAESASYIRLTVRDSGPGMDAMTRARMFEPFFTTKGTGGTGLGLAVVHGIVQGHRGTVDVTTEPGVGTSIEVLLPISHASQNADADVARVARPGQRQHVVYVDDEESIVSLVARALKRWNYRVTTFTDPLLALAAIREHPSDFDAVITDLAMPRMTGFELASLIVQLRPELPIVLVSGHLLDEERARAYEAGVRAIALKPNAIEELPHLLDDIFNKEGNGMQQDASRGG</sequence>
<evidence type="ECO:0000256" key="6">
    <source>
        <dbReference type="PROSITE-ProRule" id="PRU00169"/>
    </source>
</evidence>
<dbReference type="EMBL" id="JACHHZ010000001">
    <property type="protein sequence ID" value="MBB6091315.1"/>
    <property type="molecule type" value="Genomic_DNA"/>
</dbReference>
<feature type="domain" description="PAC" evidence="10">
    <location>
        <begin position="207"/>
        <end position="259"/>
    </location>
</feature>
<dbReference type="PROSITE" id="PS50112">
    <property type="entry name" value="PAS"/>
    <property type="match status" value="2"/>
</dbReference>
<dbReference type="NCBIfam" id="TIGR00229">
    <property type="entry name" value="sensory_box"/>
    <property type="match status" value="2"/>
</dbReference>
<dbReference type="InterPro" id="IPR052162">
    <property type="entry name" value="Sensor_kinase/Photoreceptor"/>
</dbReference>
<dbReference type="InterPro" id="IPR001789">
    <property type="entry name" value="Sig_transdc_resp-reg_receiver"/>
</dbReference>
<reference evidence="11 12" key="1">
    <citation type="submission" date="2020-08" db="EMBL/GenBank/DDBJ databases">
        <title>Genomic Encyclopedia of Type Strains, Phase IV (KMG-IV): sequencing the most valuable type-strain genomes for metagenomic binning, comparative biology and taxonomic classification.</title>
        <authorList>
            <person name="Goeker M."/>
        </authorList>
    </citation>
    <scope>NUCLEOTIDE SEQUENCE [LARGE SCALE GENOMIC DNA]</scope>
    <source>
        <strain evidence="11 12">DSM 26723</strain>
    </source>
</reference>
<dbReference type="AlphaFoldDB" id="A0A841HGV7"/>
<dbReference type="CDD" id="cd00130">
    <property type="entry name" value="PAS"/>
    <property type="match status" value="2"/>
</dbReference>
<dbReference type="Gene3D" id="2.10.70.100">
    <property type="match status" value="1"/>
</dbReference>
<dbReference type="SMART" id="SM00387">
    <property type="entry name" value="HATPase_c"/>
    <property type="match status" value="1"/>
</dbReference>
<dbReference type="InterPro" id="IPR000014">
    <property type="entry name" value="PAS"/>
</dbReference>